<organism evidence="2 3">
    <name type="scientific">Catenaria anguillulae PL171</name>
    <dbReference type="NCBI Taxonomy" id="765915"/>
    <lineage>
        <taxon>Eukaryota</taxon>
        <taxon>Fungi</taxon>
        <taxon>Fungi incertae sedis</taxon>
        <taxon>Blastocladiomycota</taxon>
        <taxon>Blastocladiomycetes</taxon>
        <taxon>Blastocladiales</taxon>
        <taxon>Catenariaceae</taxon>
        <taxon>Catenaria</taxon>
    </lineage>
</organism>
<accession>A0A1Y2HP87</accession>
<comment type="caution">
    <text evidence="2">The sequence shown here is derived from an EMBL/GenBank/DDBJ whole genome shotgun (WGS) entry which is preliminary data.</text>
</comment>
<proteinExistence type="predicted"/>
<dbReference type="InterPro" id="IPR003033">
    <property type="entry name" value="SCP2_sterol-bd_dom"/>
</dbReference>
<sequence>MSASTPAKLSPPHPDLALSHTLFSGLAAELARDPKLAGPLFALYNIRVLRRGIRKGEYYLLFLGDGSSPVVSTTMPATSATSVRRARNNNASAGGAGANFTGAVAAAASAELSSDGEGGNKSKAGDRLPVVMIEIEQRDLFNFFSGGLNTYRAITSGKIRVAGDLTVAMALEEVFRKAGGVEKTIQYLKKHQEGNGGKAKL</sequence>
<evidence type="ECO:0000259" key="1">
    <source>
        <dbReference type="Pfam" id="PF02036"/>
    </source>
</evidence>
<dbReference type="EMBL" id="MCFL01000017">
    <property type="protein sequence ID" value="ORZ36417.1"/>
    <property type="molecule type" value="Genomic_DNA"/>
</dbReference>
<evidence type="ECO:0000313" key="3">
    <source>
        <dbReference type="Proteomes" id="UP000193411"/>
    </source>
</evidence>
<dbReference type="Pfam" id="PF02036">
    <property type="entry name" value="SCP2"/>
    <property type="match status" value="1"/>
</dbReference>
<reference evidence="2 3" key="1">
    <citation type="submission" date="2016-07" db="EMBL/GenBank/DDBJ databases">
        <title>Pervasive Adenine N6-methylation of Active Genes in Fungi.</title>
        <authorList>
            <consortium name="DOE Joint Genome Institute"/>
            <person name="Mondo S.J."/>
            <person name="Dannebaum R.O."/>
            <person name="Kuo R.C."/>
            <person name="Labutti K."/>
            <person name="Haridas S."/>
            <person name="Kuo A."/>
            <person name="Salamov A."/>
            <person name="Ahrendt S.R."/>
            <person name="Lipzen A."/>
            <person name="Sullivan W."/>
            <person name="Andreopoulos W.B."/>
            <person name="Clum A."/>
            <person name="Lindquist E."/>
            <person name="Daum C."/>
            <person name="Ramamoorthy G.K."/>
            <person name="Gryganskyi A."/>
            <person name="Culley D."/>
            <person name="Magnuson J.K."/>
            <person name="James T.Y."/>
            <person name="O'Malley M.A."/>
            <person name="Stajich J.E."/>
            <person name="Spatafora J.W."/>
            <person name="Visel A."/>
            <person name="Grigoriev I.V."/>
        </authorList>
    </citation>
    <scope>NUCLEOTIDE SEQUENCE [LARGE SCALE GENOMIC DNA]</scope>
    <source>
        <strain evidence="2 3">PL171</strain>
    </source>
</reference>
<dbReference type="Proteomes" id="UP000193411">
    <property type="component" value="Unassembled WGS sequence"/>
</dbReference>
<dbReference type="InterPro" id="IPR036527">
    <property type="entry name" value="SCP2_sterol-bd_dom_sf"/>
</dbReference>
<name>A0A1Y2HP87_9FUNG</name>
<dbReference type="AlphaFoldDB" id="A0A1Y2HP87"/>
<feature type="domain" description="SCP2" evidence="1">
    <location>
        <begin position="122"/>
        <end position="175"/>
    </location>
</feature>
<evidence type="ECO:0000313" key="2">
    <source>
        <dbReference type="EMBL" id="ORZ36417.1"/>
    </source>
</evidence>
<dbReference type="SUPFAM" id="SSF55718">
    <property type="entry name" value="SCP-like"/>
    <property type="match status" value="1"/>
</dbReference>
<keyword evidence="3" id="KW-1185">Reference proteome</keyword>
<gene>
    <name evidence="2" type="ORF">BCR44DRAFT_38441</name>
</gene>
<protein>
    <recommendedName>
        <fullName evidence="1">SCP2 domain-containing protein</fullName>
    </recommendedName>
</protein>
<dbReference type="Gene3D" id="3.30.1050.10">
    <property type="entry name" value="SCP2 sterol-binding domain"/>
    <property type="match status" value="1"/>
</dbReference>
<dbReference type="STRING" id="765915.A0A1Y2HP87"/>
<dbReference type="OrthoDB" id="10265837at2759"/>